<dbReference type="KEGG" id="cag:Cagg_3142"/>
<dbReference type="PROSITE" id="PS50839">
    <property type="entry name" value="CHASE"/>
    <property type="match status" value="1"/>
</dbReference>
<dbReference type="InterPro" id="IPR004358">
    <property type="entry name" value="Sig_transdc_His_kin-like_C"/>
</dbReference>
<dbReference type="PRINTS" id="PR00344">
    <property type="entry name" value="BCTRLSENSOR"/>
</dbReference>
<feature type="domain" description="Response regulatory" evidence="17">
    <location>
        <begin position="1098"/>
        <end position="1211"/>
    </location>
</feature>
<dbReference type="FunFam" id="1.10.287.130:FF:000145">
    <property type="entry name" value="Sensory transduction histidine kinase"/>
    <property type="match status" value="1"/>
</dbReference>
<feature type="transmembrane region" description="Helical" evidence="15">
    <location>
        <begin position="80"/>
        <end position="102"/>
    </location>
</feature>
<sequence>MGRLHQRYLFGFSLVYAVLIWLDVQLALVRSDTLLVWFATGLSIGGVLAFGNRALWPILFGALVGCSVVCWQLGLEPYRLITVTMLFAFSAVGQAWLAGWLVRRFGRSLPPASLRWGLHTCGLLALAVLPAPVLWLTVLTALDVVVVSDLWIAALQWWLNLLTSVWLVAPWVVLGVTYWRRKSIREPWLWPVSSLLLALLLFTLQLVWRDAQQRYATKVQSDAAEIVSVIDDRLLRYEQAMQSLSAFFYASQSVEQHEFSAFGRTILEQLPAVQSVGWVRRVRQAERLNFEYAQQERGIPDFVIREPGVTGPPAAVRDEYYPLTYVEPFATRRALLGMDMAMEPYQRDALYEVRDSGQVVMTGPIQPYATDVESPAVLLIMPVYTSGPPPQTVEERRQRIQGVVLMLVSPAELLKQALQPIAAPDFDILLIDASAVPPRPLAFHSLATTQVDTLPDPVSYVREAIIIHELSRYGRVWQVAFRPGPTYPQRWLNEDAIWRSVLAVGSVAIFFLFVGVRQRHEVRQRRLTRTYALLSAINKMIIREREPLRIFQAVCQIAVKQGGFRMAWVGLRNTTNNRLEPIAVAGKADDYLAQLDIVLTEDNPCPTAQALLRKQAIIVNDVANDRRVAIWREAALRLGYRASASFPILIDGEVYATLSLYAAQPGFFDTAEVHLLNELVQDIAFAIVVRRQEAQLRASEQRNHLIVSTLPDIVFRLNREGRIIDVADGNTNSLLKPPAEILNQTLEDLSDVLSSEMISELRLALTTAFATGELQTVAYKLLFSGQERFFEARIKAIPTGDEAIVLVRDITAWRVAELQLQAERDLLAQRVAERTAELSRANAELARSVRVKDEFLANMSHELRTPLNTILTLSESLLEELRGPLNERQRASIQLIETSGRHLLTLINDVLDVAKIEAGRMELVKEVVAVSDVCESSLVLIKEQAAKKQIRLHCVIDAPHTRFLADPRRLKQILVNLLSNAVKFTPEGGSVELRVTTDTAQGTIAFAVSDTGIGIAPDQLPRLFQPFVQLDSSLTREHEGSGLGLALVRRLVDLHGGSVSVTSTPGSGSVFTVTLPYQPLQYAVPNPAANDPLPPVRSALIIESSAVVAEQLARYLAEQNIQPVVWLYGNGAVEQVAAMRPDLIVLSVEIPDRSGWEILADLQRDPELRRIPVIVVSVVDEPERGFTAGAAAYLVKPINRAMLQQALSQISFSAVLPAEPVVGKGSSARVLVAEDNEMNLMVLSEYLQAYGYEVCVARNGREALQVAAEWRPDLIIMDIQMPELDGLEAIRQLRAQAAYATTPIIAVTALAMPGDREQCLLAGATDYLTKPISLRRLARHIERLLTHSQHAR</sequence>
<dbReference type="eggNOG" id="COG3447">
    <property type="taxonomic scope" value="Bacteria"/>
</dbReference>
<dbReference type="PANTHER" id="PTHR45339:SF1">
    <property type="entry name" value="HYBRID SIGNAL TRANSDUCTION HISTIDINE KINASE J"/>
    <property type="match status" value="1"/>
</dbReference>
<keyword evidence="9 19" id="KW-0418">Kinase</keyword>
<evidence type="ECO:0000256" key="1">
    <source>
        <dbReference type="ARBA" id="ARBA00000085"/>
    </source>
</evidence>
<evidence type="ECO:0000256" key="2">
    <source>
        <dbReference type="ARBA" id="ARBA00004651"/>
    </source>
</evidence>
<dbReference type="eggNOG" id="COG0745">
    <property type="taxonomic scope" value="Bacteria"/>
</dbReference>
<dbReference type="SUPFAM" id="SSF47384">
    <property type="entry name" value="Homodimeric domain of signal transducing histidine kinase"/>
    <property type="match status" value="1"/>
</dbReference>
<dbReference type="PROSITE" id="PS50110">
    <property type="entry name" value="RESPONSE_REGULATORY"/>
    <property type="match status" value="2"/>
</dbReference>
<name>B8G7G5_CHLAD</name>
<dbReference type="Pfam" id="PF00512">
    <property type="entry name" value="HisKA"/>
    <property type="match status" value="1"/>
</dbReference>
<dbReference type="PANTHER" id="PTHR45339">
    <property type="entry name" value="HYBRID SIGNAL TRANSDUCTION HISTIDINE KINASE J"/>
    <property type="match status" value="1"/>
</dbReference>
<feature type="transmembrane region" description="Helical" evidence="15">
    <location>
        <begin position="58"/>
        <end position="74"/>
    </location>
</feature>
<feature type="domain" description="Histidine kinase" evidence="16">
    <location>
        <begin position="858"/>
        <end position="1079"/>
    </location>
</feature>
<gene>
    <name evidence="19" type="ordered locus">Cagg_3142</name>
</gene>
<dbReference type="Pfam" id="PF00072">
    <property type="entry name" value="Response_reg"/>
    <property type="match status" value="2"/>
</dbReference>
<comment type="caution">
    <text evidence="14">Lacks conserved residue(s) required for the propagation of feature annotation.</text>
</comment>
<reference evidence="19" key="1">
    <citation type="submission" date="2008-12" db="EMBL/GenBank/DDBJ databases">
        <title>Complete sequence of Chloroflexus aggregans DSM 9485.</title>
        <authorList>
            <consortium name="US DOE Joint Genome Institute"/>
            <person name="Lucas S."/>
            <person name="Copeland A."/>
            <person name="Lapidus A."/>
            <person name="Glavina del Rio T."/>
            <person name="Dalin E."/>
            <person name="Tice H."/>
            <person name="Pitluck S."/>
            <person name="Foster B."/>
            <person name="Larimer F."/>
            <person name="Land M."/>
            <person name="Hauser L."/>
            <person name="Kyrpides N."/>
            <person name="Mikhailova N."/>
            <person name="Bryant D."/>
            <person name="Richardson P."/>
        </authorList>
    </citation>
    <scope>NUCLEOTIDE SEQUENCE</scope>
    <source>
        <strain evidence="19">DSM 9485</strain>
    </source>
</reference>
<dbReference type="InterPro" id="IPR001789">
    <property type="entry name" value="Sig_transdc_resp-reg_receiver"/>
</dbReference>
<dbReference type="EMBL" id="CP001337">
    <property type="protein sequence ID" value="ACL26000.1"/>
    <property type="molecule type" value="Genomic_DNA"/>
</dbReference>
<dbReference type="Proteomes" id="UP000002508">
    <property type="component" value="Chromosome"/>
</dbReference>
<dbReference type="eggNOG" id="COG2203">
    <property type="taxonomic scope" value="Bacteria"/>
</dbReference>
<dbReference type="OrthoDB" id="9790669at2"/>
<organism evidence="19 20">
    <name type="scientific">Chloroflexus aggregans (strain MD-66 / DSM 9485)</name>
    <dbReference type="NCBI Taxonomy" id="326427"/>
    <lineage>
        <taxon>Bacteria</taxon>
        <taxon>Bacillati</taxon>
        <taxon>Chloroflexota</taxon>
        <taxon>Chloroflexia</taxon>
        <taxon>Chloroflexales</taxon>
        <taxon>Chloroflexineae</taxon>
        <taxon>Chloroflexaceae</taxon>
        <taxon>Chloroflexus</taxon>
    </lineage>
</organism>
<dbReference type="InterPro" id="IPR036097">
    <property type="entry name" value="HisK_dim/P_sf"/>
</dbReference>
<evidence type="ECO:0000256" key="3">
    <source>
        <dbReference type="ARBA" id="ARBA00006402"/>
    </source>
</evidence>
<dbReference type="SUPFAM" id="SSF52172">
    <property type="entry name" value="CheY-like"/>
    <property type="match status" value="2"/>
</dbReference>
<proteinExistence type="inferred from homology"/>
<dbReference type="InterPro" id="IPR003018">
    <property type="entry name" value="GAF"/>
</dbReference>
<dbReference type="InterPro" id="IPR036890">
    <property type="entry name" value="HATPase_C_sf"/>
</dbReference>
<dbReference type="HOGENOM" id="CLU_249136_0_0_0"/>
<dbReference type="CDD" id="cd00082">
    <property type="entry name" value="HisKA"/>
    <property type="match status" value="1"/>
</dbReference>
<dbReference type="InterPro" id="IPR042240">
    <property type="entry name" value="CHASE_sf"/>
</dbReference>
<evidence type="ECO:0000256" key="11">
    <source>
        <dbReference type="ARBA" id="ARBA00023012"/>
    </source>
</evidence>
<dbReference type="Pfam" id="PF05231">
    <property type="entry name" value="MASE1"/>
    <property type="match status" value="1"/>
</dbReference>
<dbReference type="GO" id="GO:0000155">
    <property type="term" value="F:phosphorelay sensor kinase activity"/>
    <property type="evidence" value="ECO:0007669"/>
    <property type="project" value="InterPro"/>
</dbReference>
<comment type="catalytic activity">
    <reaction evidence="1">
        <text>ATP + protein L-histidine = ADP + protein N-phospho-L-histidine.</text>
        <dbReference type="EC" id="2.7.13.3"/>
    </reaction>
</comment>
<evidence type="ECO:0000256" key="4">
    <source>
        <dbReference type="ARBA" id="ARBA00012438"/>
    </source>
</evidence>
<evidence type="ECO:0000256" key="5">
    <source>
        <dbReference type="ARBA" id="ARBA00022475"/>
    </source>
</evidence>
<evidence type="ECO:0000259" key="17">
    <source>
        <dbReference type="PROSITE" id="PS50110"/>
    </source>
</evidence>
<keyword evidence="6 14" id="KW-0597">Phosphoprotein</keyword>
<evidence type="ECO:0000256" key="7">
    <source>
        <dbReference type="ARBA" id="ARBA00022679"/>
    </source>
</evidence>
<dbReference type="InterPro" id="IPR006189">
    <property type="entry name" value="CHASE_dom"/>
</dbReference>
<evidence type="ECO:0000256" key="9">
    <source>
        <dbReference type="ARBA" id="ARBA00022777"/>
    </source>
</evidence>
<dbReference type="STRING" id="326427.Cagg_3142"/>
<dbReference type="InterPro" id="IPR013656">
    <property type="entry name" value="PAS_4"/>
</dbReference>
<comment type="similarity">
    <text evidence="3">In the N-terminal section; belongs to the phytochrome family.</text>
</comment>
<dbReference type="SMART" id="SM00387">
    <property type="entry name" value="HATPase_c"/>
    <property type="match status" value="1"/>
</dbReference>
<feature type="transmembrane region" description="Helical" evidence="15">
    <location>
        <begin position="7"/>
        <end position="28"/>
    </location>
</feature>
<dbReference type="SUPFAM" id="SSF55785">
    <property type="entry name" value="PYP-like sensor domain (PAS domain)"/>
    <property type="match status" value="1"/>
</dbReference>
<dbReference type="Pfam" id="PF08448">
    <property type="entry name" value="PAS_4"/>
    <property type="match status" value="1"/>
</dbReference>
<dbReference type="InterPro" id="IPR011006">
    <property type="entry name" value="CheY-like_superfamily"/>
</dbReference>
<evidence type="ECO:0000256" key="12">
    <source>
        <dbReference type="ARBA" id="ARBA00023136"/>
    </source>
</evidence>
<dbReference type="Pfam" id="PF02518">
    <property type="entry name" value="HATPase_c"/>
    <property type="match status" value="1"/>
</dbReference>
<dbReference type="InterPro" id="IPR007895">
    <property type="entry name" value="MASE1"/>
</dbReference>
<dbReference type="Pfam" id="PF03924">
    <property type="entry name" value="CHASE"/>
    <property type="match status" value="1"/>
</dbReference>
<dbReference type="PROSITE" id="PS50109">
    <property type="entry name" value="HIS_KIN"/>
    <property type="match status" value="1"/>
</dbReference>
<dbReference type="Gene3D" id="3.40.50.2300">
    <property type="match status" value="2"/>
</dbReference>
<dbReference type="InterPro" id="IPR005467">
    <property type="entry name" value="His_kinase_dom"/>
</dbReference>
<keyword evidence="12 15" id="KW-0472">Membrane</keyword>
<dbReference type="Gene3D" id="3.30.450.40">
    <property type="match status" value="1"/>
</dbReference>
<dbReference type="Gene3D" id="3.30.450.20">
    <property type="entry name" value="PAS domain"/>
    <property type="match status" value="1"/>
</dbReference>
<dbReference type="eggNOG" id="COG3614">
    <property type="taxonomic scope" value="Bacteria"/>
</dbReference>
<evidence type="ECO:0000313" key="19">
    <source>
        <dbReference type="EMBL" id="ACL26000.1"/>
    </source>
</evidence>
<feature type="modified residue" description="4-aspartylphosphate" evidence="14">
    <location>
        <position position="1278"/>
    </location>
</feature>
<keyword evidence="8 15" id="KW-0812">Transmembrane</keyword>
<keyword evidence="11" id="KW-0902">Two-component regulatory system</keyword>
<dbReference type="SUPFAM" id="SSF55781">
    <property type="entry name" value="GAF domain-like"/>
    <property type="match status" value="1"/>
</dbReference>
<dbReference type="SUPFAM" id="SSF55874">
    <property type="entry name" value="ATPase domain of HSP90 chaperone/DNA topoisomerase II/histidine kinase"/>
    <property type="match status" value="1"/>
</dbReference>
<evidence type="ECO:0000259" key="16">
    <source>
        <dbReference type="PROSITE" id="PS50109"/>
    </source>
</evidence>
<accession>B8G7G5</accession>
<evidence type="ECO:0000259" key="18">
    <source>
        <dbReference type="PROSITE" id="PS50839"/>
    </source>
</evidence>
<evidence type="ECO:0000256" key="8">
    <source>
        <dbReference type="ARBA" id="ARBA00022692"/>
    </source>
</evidence>
<evidence type="ECO:0000256" key="15">
    <source>
        <dbReference type="SAM" id="Phobius"/>
    </source>
</evidence>
<protein>
    <recommendedName>
        <fullName evidence="13">Circadian input-output histidine kinase CikA</fullName>
        <ecNumber evidence="4">2.7.13.3</ecNumber>
    </recommendedName>
</protein>
<dbReference type="InterPro" id="IPR003661">
    <property type="entry name" value="HisK_dim/P_dom"/>
</dbReference>
<evidence type="ECO:0000256" key="13">
    <source>
        <dbReference type="ARBA" id="ARBA00074306"/>
    </source>
</evidence>
<keyword evidence="5" id="KW-1003">Cell membrane</keyword>
<dbReference type="InterPro" id="IPR029016">
    <property type="entry name" value="GAF-like_dom_sf"/>
</dbReference>
<dbReference type="InterPro" id="IPR003594">
    <property type="entry name" value="HATPase_dom"/>
</dbReference>
<dbReference type="Pfam" id="PF13185">
    <property type="entry name" value="GAF_2"/>
    <property type="match status" value="1"/>
</dbReference>
<evidence type="ECO:0000256" key="14">
    <source>
        <dbReference type="PROSITE-ProRule" id="PRU00169"/>
    </source>
</evidence>
<dbReference type="SMART" id="SM01079">
    <property type="entry name" value="CHASE"/>
    <property type="match status" value="1"/>
</dbReference>
<keyword evidence="20" id="KW-1185">Reference proteome</keyword>
<dbReference type="Gene3D" id="1.10.287.130">
    <property type="match status" value="1"/>
</dbReference>
<dbReference type="InterPro" id="IPR035965">
    <property type="entry name" value="PAS-like_dom_sf"/>
</dbReference>
<dbReference type="FunFam" id="3.30.565.10:FF:000010">
    <property type="entry name" value="Sensor histidine kinase RcsC"/>
    <property type="match status" value="1"/>
</dbReference>
<evidence type="ECO:0000313" key="20">
    <source>
        <dbReference type="Proteomes" id="UP000002508"/>
    </source>
</evidence>
<dbReference type="CDD" id="cd16922">
    <property type="entry name" value="HATPase_EvgS-ArcB-TorS-like"/>
    <property type="match status" value="1"/>
</dbReference>
<comment type="subcellular location">
    <subcellularLocation>
        <location evidence="2">Cell membrane</location>
        <topology evidence="2">Multi-pass membrane protein</topology>
    </subcellularLocation>
</comment>
<dbReference type="eggNOG" id="COG0642">
    <property type="taxonomic scope" value="Bacteria"/>
</dbReference>
<dbReference type="GO" id="GO:0005886">
    <property type="term" value="C:plasma membrane"/>
    <property type="evidence" value="ECO:0007669"/>
    <property type="project" value="UniProtKB-SubCell"/>
</dbReference>
<evidence type="ECO:0000256" key="10">
    <source>
        <dbReference type="ARBA" id="ARBA00022989"/>
    </source>
</evidence>
<feature type="domain" description="Response regulatory" evidence="17">
    <location>
        <begin position="1229"/>
        <end position="1345"/>
    </location>
</feature>
<feature type="transmembrane region" description="Helical" evidence="15">
    <location>
        <begin position="34"/>
        <end position="51"/>
    </location>
</feature>
<feature type="transmembrane region" description="Helical" evidence="15">
    <location>
        <begin position="188"/>
        <end position="208"/>
    </location>
</feature>
<feature type="transmembrane region" description="Helical" evidence="15">
    <location>
        <begin position="114"/>
        <end position="137"/>
    </location>
</feature>
<dbReference type="SMART" id="SM00448">
    <property type="entry name" value="REC"/>
    <property type="match status" value="2"/>
</dbReference>
<dbReference type="RefSeq" id="WP_015941848.1">
    <property type="nucleotide sequence ID" value="NC_011831.1"/>
</dbReference>
<keyword evidence="10 15" id="KW-1133">Transmembrane helix</keyword>
<dbReference type="SMART" id="SM00388">
    <property type="entry name" value="HisKA"/>
    <property type="match status" value="1"/>
</dbReference>
<evidence type="ECO:0000256" key="6">
    <source>
        <dbReference type="ARBA" id="ARBA00022553"/>
    </source>
</evidence>
<feature type="domain" description="CHASE" evidence="18">
    <location>
        <begin position="250"/>
        <end position="480"/>
    </location>
</feature>
<dbReference type="Gene3D" id="3.30.565.10">
    <property type="entry name" value="Histidine kinase-like ATPase, C-terminal domain"/>
    <property type="match status" value="1"/>
</dbReference>
<dbReference type="EC" id="2.7.13.3" evidence="4"/>
<feature type="transmembrane region" description="Helical" evidence="15">
    <location>
        <begin position="157"/>
        <end position="176"/>
    </location>
</feature>
<keyword evidence="7 19" id="KW-0808">Transferase</keyword>
<dbReference type="SMART" id="SM00065">
    <property type="entry name" value="GAF"/>
    <property type="match status" value="1"/>
</dbReference>
<dbReference type="Gene3D" id="3.30.450.350">
    <property type="entry name" value="CHASE domain"/>
    <property type="match status" value="1"/>
</dbReference>